<keyword evidence="3" id="KW-1185">Reference proteome</keyword>
<evidence type="ECO:0000313" key="2">
    <source>
        <dbReference type="EMBL" id="MCE7030327.1"/>
    </source>
</evidence>
<proteinExistence type="predicted"/>
<reference evidence="2" key="1">
    <citation type="submission" date="2022-01" db="EMBL/GenBank/DDBJ databases">
        <title>Jiella avicenniae sp. nov., a novel endophytic bacterium isolated from bark of Avicennia marina.</title>
        <authorList>
            <person name="Tuo L."/>
        </authorList>
    </citation>
    <scope>NUCLEOTIDE SEQUENCE</scope>
    <source>
        <strain evidence="2">CBK1P-4</strain>
    </source>
</reference>
<accession>A0A9X1T6L0</accession>
<evidence type="ECO:0000259" key="1">
    <source>
        <dbReference type="Pfam" id="PF07859"/>
    </source>
</evidence>
<protein>
    <submittedName>
        <fullName evidence="2">Alpha/beta hydrolase</fullName>
    </submittedName>
</protein>
<dbReference type="Gene3D" id="3.40.50.1820">
    <property type="entry name" value="alpha/beta hydrolase"/>
    <property type="match status" value="1"/>
</dbReference>
<dbReference type="RefSeq" id="WP_233721400.1">
    <property type="nucleotide sequence ID" value="NZ_JAJUWU010000023.1"/>
</dbReference>
<name>A0A9X1T6L0_9HYPH</name>
<comment type="caution">
    <text evidence="2">The sequence shown here is derived from an EMBL/GenBank/DDBJ whole genome shotgun (WGS) entry which is preliminary data.</text>
</comment>
<gene>
    <name evidence="2" type="ORF">LZD57_20270</name>
</gene>
<dbReference type="Pfam" id="PF07859">
    <property type="entry name" value="Abhydrolase_3"/>
    <property type="match status" value="1"/>
</dbReference>
<sequence length="317" mass="33447">MLRADAKAVLADMARKKRVQTEPRDAAQTLAQARAMTFSLADYSGEAPKDVTTEDVTLERPAEGGCRQTAAGALGLRLYRPAAPARTMLVWYHGGGAMAGSLDSHDVALRQLCAATGRLIASVDYRLAPEHVSPAPQEDCIAATRALIARAGEFGCDPAGVAIGGDSIGGLITAVVALALRDAGEATAEKLVMLYPNTDLRPDRPFASLRSESGKMMTEYSLAYENGLFVPDPDDRSDPVVSPLLAPDLSRLPPTLLVTCEHDPLRDEGEAFAARLAEAGVAVTARRLDGTIHGVLQMDGWLGAAKELRASIAGFLG</sequence>
<dbReference type="GO" id="GO:0005829">
    <property type="term" value="C:cytosol"/>
    <property type="evidence" value="ECO:0007669"/>
    <property type="project" value="TreeGrafter"/>
</dbReference>
<evidence type="ECO:0000313" key="3">
    <source>
        <dbReference type="Proteomes" id="UP001139035"/>
    </source>
</evidence>
<organism evidence="2 3">
    <name type="scientific">Jiella avicenniae</name>
    <dbReference type="NCBI Taxonomy" id="2907202"/>
    <lineage>
        <taxon>Bacteria</taxon>
        <taxon>Pseudomonadati</taxon>
        <taxon>Pseudomonadota</taxon>
        <taxon>Alphaproteobacteria</taxon>
        <taxon>Hyphomicrobiales</taxon>
        <taxon>Aurantimonadaceae</taxon>
        <taxon>Jiella</taxon>
    </lineage>
</organism>
<dbReference type="InterPro" id="IPR013094">
    <property type="entry name" value="AB_hydrolase_3"/>
</dbReference>
<dbReference type="GO" id="GO:0004771">
    <property type="term" value="F:sterol ester esterase activity"/>
    <property type="evidence" value="ECO:0007669"/>
    <property type="project" value="TreeGrafter"/>
</dbReference>
<dbReference type="SUPFAM" id="SSF53474">
    <property type="entry name" value="alpha/beta-Hydrolases"/>
    <property type="match status" value="1"/>
</dbReference>
<dbReference type="GO" id="GO:0019433">
    <property type="term" value="P:triglyceride catabolic process"/>
    <property type="evidence" value="ECO:0007669"/>
    <property type="project" value="TreeGrafter"/>
</dbReference>
<dbReference type="PANTHER" id="PTHR23025">
    <property type="entry name" value="TRIACYLGLYCEROL LIPASE"/>
    <property type="match status" value="1"/>
</dbReference>
<dbReference type="PANTHER" id="PTHR23025:SF4">
    <property type="entry name" value="ALPHA_BETA HYDROLASE FOLD-3 DOMAIN-CONTAINING PROTEIN"/>
    <property type="match status" value="1"/>
</dbReference>
<dbReference type="Proteomes" id="UP001139035">
    <property type="component" value="Unassembled WGS sequence"/>
</dbReference>
<dbReference type="GO" id="GO:0004806">
    <property type="term" value="F:triacylglycerol lipase activity"/>
    <property type="evidence" value="ECO:0007669"/>
    <property type="project" value="TreeGrafter"/>
</dbReference>
<dbReference type="AlphaFoldDB" id="A0A9X1T6L0"/>
<dbReference type="EMBL" id="JAJUWU010000023">
    <property type="protein sequence ID" value="MCE7030327.1"/>
    <property type="molecule type" value="Genomic_DNA"/>
</dbReference>
<dbReference type="InterPro" id="IPR029058">
    <property type="entry name" value="AB_hydrolase_fold"/>
</dbReference>
<feature type="domain" description="Alpha/beta hydrolase fold-3" evidence="1">
    <location>
        <begin position="89"/>
        <end position="296"/>
    </location>
</feature>
<keyword evidence="2" id="KW-0378">Hydrolase</keyword>